<dbReference type="Gene3D" id="3.40.50.620">
    <property type="entry name" value="HUPs"/>
    <property type="match status" value="2"/>
</dbReference>
<accession>A0AA36DLP0</accession>
<evidence type="ECO:0000256" key="10">
    <source>
        <dbReference type="SAM" id="Coils"/>
    </source>
</evidence>
<dbReference type="GO" id="GO:0006438">
    <property type="term" value="P:valyl-tRNA aminoacylation"/>
    <property type="evidence" value="ECO:0007669"/>
    <property type="project" value="InterPro"/>
</dbReference>
<dbReference type="SUPFAM" id="SSF50677">
    <property type="entry name" value="ValRS/IleRS/LeuRS editing domain"/>
    <property type="match status" value="1"/>
</dbReference>
<dbReference type="SUPFAM" id="SSF52374">
    <property type="entry name" value="Nucleotidylyl transferase"/>
    <property type="match status" value="1"/>
</dbReference>
<feature type="coiled-coil region" evidence="10">
    <location>
        <begin position="937"/>
        <end position="967"/>
    </location>
</feature>
<evidence type="ECO:0000256" key="1">
    <source>
        <dbReference type="ARBA" id="ARBA00005594"/>
    </source>
</evidence>
<gene>
    <name evidence="13" type="ORF">CYNAS_LOCUS1514</name>
</gene>
<evidence type="ECO:0000256" key="4">
    <source>
        <dbReference type="ARBA" id="ARBA00022741"/>
    </source>
</evidence>
<dbReference type="CDD" id="cd07962">
    <property type="entry name" value="Anticodon_Ia_Val"/>
    <property type="match status" value="1"/>
</dbReference>
<dbReference type="PANTHER" id="PTHR11946">
    <property type="entry name" value="VALYL-TRNA SYNTHETASES"/>
    <property type="match status" value="1"/>
</dbReference>
<keyword evidence="5 9" id="KW-0067">ATP-binding</keyword>
<dbReference type="Gene3D" id="1.10.730.10">
    <property type="entry name" value="Isoleucyl-tRNA Synthetase, Domain 1"/>
    <property type="match status" value="1"/>
</dbReference>
<name>A0AA36DLP0_CYLNA</name>
<dbReference type="InterPro" id="IPR014729">
    <property type="entry name" value="Rossmann-like_a/b/a_fold"/>
</dbReference>
<dbReference type="SUPFAM" id="SSF47323">
    <property type="entry name" value="Anticodon-binding domain of a subclass of class I aminoacyl-tRNA synthetases"/>
    <property type="match status" value="1"/>
</dbReference>
<dbReference type="InterPro" id="IPR002303">
    <property type="entry name" value="Valyl-tRNA_ligase"/>
</dbReference>
<dbReference type="NCBIfam" id="TIGR00422">
    <property type="entry name" value="valS"/>
    <property type="match status" value="1"/>
</dbReference>
<feature type="domain" description="Aminoacyl-tRNA synthetase class Ia" evidence="11">
    <location>
        <begin position="43"/>
        <end position="633"/>
    </location>
</feature>
<dbReference type="PRINTS" id="PR00986">
    <property type="entry name" value="TRNASYNTHVAL"/>
</dbReference>
<sequence length="970" mass="109499">MHRVKVYKSFRRLCTRTKSAFDLDAVTKDFAKITEWAAANYANSGKTFRMVLPPPNVTGKLHLGHAMTVTIEDTLCRHHRIKGGVAHWIPGFDHAGIATQSVVERELWKEKGLRRDQLNREDFMKLCIQWSEKNSLAMRNQLDMLGATLDWKNSYYTLDEKFSAAVTKAFVTLYNEGLIYRDKKVVNWCPYLRSSLSDQEVDRLEVLSSSKISVPSPEGGKRDVEVGTMYRIRYPLDGGDSSLEVGTTRPETVYADVALAVNPADERYSRFVGKLVCHPLLPHRKLPIVADSSVQIDKGTGVLKITPSHDSLDYEIASRHWEEILAVDSTAHARSCIEENGRLSPEASEFAGLDRFNARVKIIEKLSSLGLYVGTMKHAGQISICSRTGDIVEPRLAEQWFMNTADLYEKAEQAVREGKIRITPKSQEQKLFDWFANRDPWCLSRQLVWGHRIPAYKAVSSSWFIANSLDDARKHFGDNAVITQDQDVLDTWFSSSLIPLVAAGWPNPDFNPSAPLLDVMETGWDILGFWVARMIIMTMSLSGGQVPFSHVLLHGLIRDSSGRKMSKSFGNVIDPLDVIVGISQEKMIERIRESALSQEEIATATSDISSRYPQGIPRSGTDALRFALLRHDLLASDVPLNIADFADEGLRFCNKLWNMVAYLERVAENSPTLKDVDSDNAADEWILSRLAGTLLQVDNHMSDRAPHLAFAVLHNFILSSLCDVYLETTKRALWNGDLRRISEIRTILVRVAQPTLVQLSVFMPFVAQHLYEKAFGREPGSIYFDFVKPSFFQIYRNEELESDMDMVLRIVKVIRSLRSQLQLPSSMAFTGVLQSEDLSANFTSLLPTLSDLSNLEIREVVPAGHTPEGFLACPVPGSNARIFLKIQDSNRAEFVSRLERLLKKSKERSEQFFGKAEKYEAIVAKERNGGKVKPHVIEKNERKARQARNVATSAEEEAKRLQQLLEEMRS</sequence>
<proteinExistence type="inferred from homology"/>
<dbReference type="Gene3D" id="3.90.740.10">
    <property type="entry name" value="Valyl/Leucyl/Isoleucyl-tRNA synthetase, editing domain"/>
    <property type="match status" value="1"/>
</dbReference>
<evidence type="ECO:0000256" key="8">
    <source>
        <dbReference type="ARBA" id="ARBA00029936"/>
    </source>
</evidence>
<keyword evidence="3 9" id="KW-0436">Ligase</keyword>
<evidence type="ECO:0000256" key="5">
    <source>
        <dbReference type="ARBA" id="ARBA00022840"/>
    </source>
</evidence>
<reference evidence="13" key="1">
    <citation type="submission" date="2023-07" db="EMBL/GenBank/DDBJ databases">
        <authorList>
            <consortium name="CYATHOMIX"/>
        </authorList>
    </citation>
    <scope>NUCLEOTIDE SEQUENCE</scope>
    <source>
        <strain evidence="13">N/A</strain>
    </source>
</reference>
<evidence type="ECO:0000256" key="6">
    <source>
        <dbReference type="ARBA" id="ARBA00022917"/>
    </source>
</evidence>
<protein>
    <recommendedName>
        <fullName evidence="2">valine--tRNA ligase</fullName>
        <ecNumber evidence="2">6.1.1.9</ecNumber>
    </recommendedName>
    <alternativeName>
        <fullName evidence="8">Valyl-tRNA synthetase</fullName>
    </alternativeName>
</protein>
<keyword evidence="14" id="KW-1185">Reference proteome</keyword>
<dbReference type="GO" id="GO:0004832">
    <property type="term" value="F:valine-tRNA ligase activity"/>
    <property type="evidence" value="ECO:0007669"/>
    <property type="project" value="UniProtKB-EC"/>
</dbReference>
<dbReference type="GO" id="GO:0002161">
    <property type="term" value="F:aminoacyl-tRNA deacylase activity"/>
    <property type="evidence" value="ECO:0007669"/>
    <property type="project" value="InterPro"/>
</dbReference>
<dbReference type="InterPro" id="IPR013155">
    <property type="entry name" value="M/V/L/I-tRNA-synth_anticd-bd"/>
</dbReference>
<keyword evidence="7 9" id="KW-0030">Aminoacyl-tRNA synthetase</keyword>
<keyword evidence="6 9" id="KW-0648">Protein biosynthesis</keyword>
<evidence type="ECO:0000256" key="3">
    <source>
        <dbReference type="ARBA" id="ARBA00022598"/>
    </source>
</evidence>
<evidence type="ECO:0000259" key="11">
    <source>
        <dbReference type="Pfam" id="PF00133"/>
    </source>
</evidence>
<dbReference type="PROSITE" id="PS00178">
    <property type="entry name" value="AA_TRNA_LIGASE_I"/>
    <property type="match status" value="1"/>
</dbReference>
<evidence type="ECO:0000256" key="7">
    <source>
        <dbReference type="ARBA" id="ARBA00023146"/>
    </source>
</evidence>
<dbReference type="GO" id="GO:0005524">
    <property type="term" value="F:ATP binding"/>
    <property type="evidence" value="ECO:0007669"/>
    <property type="project" value="UniProtKB-KW"/>
</dbReference>
<dbReference type="EMBL" id="CATQJL010000001">
    <property type="protein sequence ID" value="CAJ0589531.1"/>
    <property type="molecule type" value="Genomic_DNA"/>
</dbReference>
<dbReference type="InterPro" id="IPR009008">
    <property type="entry name" value="Val/Leu/Ile-tRNA-synth_edit"/>
</dbReference>
<dbReference type="NCBIfam" id="NF004349">
    <property type="entry name" value="PRK05729.1"/>
    <property type="match status" value="1"/>
</dbReference>
<evidence type="ECO:0000256" key="2">
    <source>
        <dbReference type="ARBA" id="ARBA00013169"/>
    </source>
</evidence>
<dbReference type="PANTHER" id="PTHR11946:SF111">
    <property type="entry name" value="VALINE--TRNA LIGASE"/>
    <property type="match status" value="1"/>
</dbReference>
<dbReference type="InterPro" id="IPR009080">
    <property type="entry name" value="tRNAsynth_Ia_anticodon-bd"/>
</dbReference>
<dbReference type="Proteomes" id="UP001176961">
    <property type="component" value="Unassembled WGS sequence"/>
</dbReference>
<dbReference type="Pfam" id="PF00133">
    <property type="entry name" value="tRNA-synt_1"/>
    <property type="match status" value="1"/>
</dbReference>
<comment type="caution">
    <text evidence="13">The sequence shown here is derived from an EMBL/GenBank/DDBJ whole genome shotgun (WGS) entry which is preliminary data.</text>
</comment>
<keyword evidence="4 9" id="KW-0547">Nucleotide-binding</keyword>
<evidence type="ECO:0000313" key="13">
    <source>
        <dbReference type="EMBL" id="CAJ0589531.1"/>
    </source>
</evidence>
<organism evidence="13 14">
    <name type="scientific">Cylicocyclus nassatus</name>
    <name type="common">Nematode worm</name>
    <dbReference type="NCBI Taxonomy" id="53992"/>
    <lineage>
        <taxon>Eukaryota</taxon>
        <taxon>Metazoa</taxon>
        <taxon>Ecdysozoa</taxon>
        <taxon>Nematoda</taxon>
        <taxon>Chromadorea</taxon>
        <taxon>Rhabditida</taxon>
        <taxon>Rhabditina</taxon>
        <taxon>Rhabditomorpha</taxon>
        <taxon>Strongyloidea</taxon>
        <taxon>Strongylidae</taxon>
        <taxon>Cylicocyclus</taxon>
    </lineage>
</organism>
<dbReference type="InterPro" id="IPR033705">
    <property type="entry name" value="Anticodon_Ia_Val"/>
</dbReference>
<comment type="similarity">
    <text evidence="1 9">Belongs to the class-I aminoacyl-tRNA synthetase family.</text>
</comment>
<dbReference type="InterPro" id="IPR001412">
    <property type="entry name" value="aa-tRNA-synth_I_CS"/>
</dbReference>
<evidence type="ECO:0000256" key="9">
    <source>
        <dbReference type="RuleBase" id="RU363035"/>
    </source>
</evidence>
<evidence type="ECO:0000313" key="14">
    <source>
        <dbReference type="Proteomes" id="UP001176961"/>
    </source>
</evidence>
<dbReference type="InterPro" id="IPR002300">
    <property type="entry name" value="aa-tRNA-synth_Ia"/>
</dbReference>
<keyword evidence="10" id="KW-0175">Coiled coil</keyword>
<dbReference type="GO" id="GO:0005829">
    <property type="term" value="C:cytosol"/>
    <property type="evidence" value="ECO:0007669"/>
    <property type="project" value="TreeGrafter"/>
</dbReference>
<dbReference type="AlphaFoldDB" id="A0AA36DLP0"/>
<dbReference type="EC" id="6.1.1.9" evidence="2"/>
<dbReference type="Pfam" id="PF08264">
    <property type="entry name" value="Anticodon_1"/>
    <property type="match status" value="1"/>
</dbReference>
<evidence type="ECO:0000259" key="12">
    <source>
        <dbReference type="Pfam" id="PF08264"/>
    </source>
</evidence>
<feature type="domain" description="Methionyl/Valyl/Leucyl/Isoleucyl-tRNA synthetase anticodon-binding" evidence="12">
    <location>
        <begin position="683"/>
        <end position="826"/>
    </location>
</feature>